<dbReference type="GO" id="GO:0008270">
    <property type="term" value="F:zinc ion binding"/>
    <property type="evidence" value="ECO:0007669"/>
    <property type="project" value="UniProtKB-KW"/>
</dbReference>
<feature type="compositionally biased region" description="Basic residues" evidence="2">
    <location>
        <begin position="258"/>
        <end position="268"/>
    </location>
</feature>
<keyword evidence="1" id="KW-0862">Zinc</keyword>
<dbReference type="EMBL" id="JALLPB020000204">
    <property type="protein sequence ID" value="KAL3815332.1"/>
    <property type="molecule type" value="Genomic_DNA"/>
</dbReference>
<evidence type="ECO:0000256" key="2">
    <source>
        <dbReference type="SAM" id="MobiDB-lite"/>
    </source>
</evidence>
<name>A0ABD3RT32_9STRA</name>
<keyword evidence="5" id="KW-1185">Reference proteome</keyword>
<comment type="caution">
    <text evidence="4">The sequence shown here is derived from an EMBL/GenBank/DDBJ whole genome shotgun (WGS) entry which is preliminary data.</text>
</comment>
<feature type="region of interest" description="Disordered" evidence="2">
    <location>
        <begin position="92"/>
        <end position="118"/>
    </location>
</feature>
<sequence>MEDGTSSNPPPPPSVEKKKRPHGGDGRGGGRLIKPKMTKEERRAKYTAKAHARRDAAIARSRDRGLTCYRCRRKGHSSENCKYAPAISKETTAAAAAATDDDDDEPPPPEQAGKKRKKGGNNICYKCGSTEHRIQLCPRIKPFLKKMGGRNAKRIDYGKLGDLPFADCYVCNGSGHLASSCPMSDKGLYPRGGSCRECGSVDHLAVGCPEKKNGEVGGKGRPSDDDDDDAKSVDSVNSVTIDRYLEETADEEDGKTTTGKKKRRIVEF</sequence>
<dbReference type="AlphaFoldDB" id="A0ABD3RT32"/>
<dbReference type="InterPro" id="IPR036875">
    <property type="entry name" value="Znf_CCHC_sf"/>
</dbReference>
<dbReference type="Proteomes" id="UP001530377">
    <property type="component" value="Unassembled WGS sequence"/>
</dbReference>
<evidence type="ECO:0000259" key="3">
    <source>
        <dbReference type="PROSITE" id="PS50158"/>
    </source>
</evidence>
<protein>
    <recommendedName>
        <fullName evidence="3">CCHC-type domain-containing protein</fullName>
    </recommendedName>
</protein>
<accession>A0ABD3RT32</accession>
<dbReference type="Pfam" id="PF00098">
    <property type="entry name" value="zf-CCHC"/>
    <property type="match status" value="1"/>
</dbReference>
<feature type="region of interest" description="Disordered" evidence="2">
    <location>
        <begin position="1"/>
        <end position="61"/>
    </location>
</feature>
<feature type="domain" description="CCHC-type" evidence="3">
    <location>
        <begin position="68"/>
        <end position="82"/>
    </location>
</feature>
<dbReference type="PROSITE" id="PS50158">
    <property type="entry name" value="ZF_CCHC"/>
    <property type="match status" value="2"/>
</dbReference>
<keyword evidence="1" id="KW-0863">Zinc-finger</keyword>
<evidence type="ECO:0000313" key="4">
    <source>
        <dbReference type="EMBL" id="KAL3815332.1"/>
    </source>
</evidence>
<gene>
    <name evidence="4" type="ORF">ACHAXA_010014</name>
</gene>
<evidence type="ECO:0000256" key="1">
    <source>
        <dbReference type="PROSITE-ProRule" id="PRU00047"/>
    </source>
</evidence>
<dbReference type="SUPFAM" id="SSF57756">
    <property type="entry name" value="Retrovirus zinc finger-like domains"/>
    <property type="match status" value="1"/>
</dbReference>
<dbReference type="PANTHER" id="PTHR46242:SF1">
    <property type="entry name" value="ZINC FINGER CCHC DOMAIN-CONTAINING PROTEIN 9"/>
    <property type="match status" value="1"/>
</dbReference>
<dbReference type="SMART" id="SM00343">
    <property type="entry name" value="ZnF_C2HC"/>
    <property type="match status" value="4"/>
</dbReference>
<feature type="domain" description="CCHC-type" evidence="3">
    <location>
        <begin position="168"/>
        <end position="182"/>
    </location>
</feature>
<evidence type="ECO:0000313" key="5">
    <source>
        <dbReference type="Proteomes" id="UP001530377"/>
    </source>
</evidence>
<reference evidence="4 5" key="1">
    <citation type="submission" date="2024-10" db="EMBL/GenBank/DDBJ databases">
        <title>Updated reference genomes for cyclostephanoid diatoms.</title>
        <authorList>
            <person name="Roberts W.R."/>
            <person name="Alverson A.J."/>
        </authorList>
    </citation>
    <scope>NUCLEOTIDE SEQUENCE [LARGE SCALE GENOMIC DNA]</scope>
    <source>
        <strain evidence="4 5">AJA228-03</strain>
    </source>
</reference>
<dbReference type="Gene3D" id="4.10.60.10">
    <property type="entry name" value="Zinc finger, CCHC-type"/>
    <property type="match status" value="2"/>
</dbReference>
<dbReference type="InterPro" id="IPR042246">
    <property type="entry name" value="ZCCHC9"/>
</dbReference>
<dbReference type="PANTHER" id="PTHR46242">
    <property type="entry name" value="ZINC FINGER CCHC DOMAIN-CONTAINING PROTEIN 9 ZCCHC9"/>
    <property type="match status" value="1"/>
</dbReference>
<keyword evidence="1" id="KW-0479">Metal-binding</keyword>
<proteinExistence type="predicted"/>
<dbReference type="InterPro" id="IPR001878">
    <property type="entry name" value="Znf_CCHC"/>
</dbReference>
<feature type="region of interest" description="Disordered" evidence="2">
    <location>
        <begin position="211"/>
        <end position="268"/>
    </location>
</feature>
<organism evidence="4 5">
    <name type="scientific">Cyclostephanos tholiformis</name>
    <dbReference type="NCBI Taxonomy" id="382380"/>
    <lineage>
        <taxon>Eukaryota</taxon>
        <taxon>Sar</taxon>
        <taxon>Stramenopiles</taxon>
        <taxon>Ochrophyta</taxon>
        <taxon>Bacillariophyta</taxon>
        <taxon>Coscinodiscophyceae</taxon>
        <taxon>Thalassiosirophycidae</taxon>
        <taxon>Stephanodiscales</taxon>
        <taxon>Stephanodiscaceae</taxon>
        <taxon>Cyclostephanos</taxon>
    </lineage>
</organism>